<dbReference type="Gene3D" id="2.40.50.170">
    <property type="entry name" value="Cysteine proteinases. Chain C"/>
    <property type="match status" value="1"/>
</dbReference>
<protein>
    <recommendedName>
        <fullName evidence="2">Peptidase C1A papain C-terminal domain-containing protein</fullName>
    </recommendedName>
</protein>
<gene>
    <name evidence="3" type="ORF">GPECTOR_18g18</name>
</gene>
<feature type="domain" description="Peptidase C1A papain C-terminal" evidence="2">
    <location>
        <begin position="94"/>
        <end position="259"/>
    </location>
</feature>
<dbReference type="Proteomes" id="UP000075714">
    <property type="component" value="Unassembled WGS sequence"/>
</dbReference>
<keyword evidence="4" id="KW-1185">Reference proteome</keyword>
<dbReference type="Gene3D" id="3.90.70.10">
    <property type="entry name" value="Cysteine proteinases"/>
    <property type="match status" value="1"/>
</dbReference>
<organism evidence="3 4">
    <name type="scientific">Gonium pectorale</name>
    <name type="common">Green alga</name>
    <dbReference type="NCBI Taxonomy" id="33097"/>
    <lineage>
        <taxon>Eukaryota</taxon>
        <taxon>Viridiplantae</taxon>
        <taxon>Chlorophyta</taxon>
        <taxon>core chlorophytes</taxon>
        <taxon>Chlorophyceae</taxon>
        <taxon>CS clade</taxon>
        <taxon>Chlamydomonadales</taxon>
        <taxon>Volvocaceae</taxon>
        <taxon>Gonium</taxon>
    </lineage>
</organism>
<dbReference type="InterPro" id="IPR013128">
    <property type="entry name" value="Peptidase_C1A"/>
</dbReference>
<dbReference type="SMART" id="SM00645">
    <property type="entry name" value="Pept_C1"/>
    <property type="match status" value="1"/>
</dbReference>
<dbReference type="OrthoDB" id="543142at2759"/>
<evidence type="ECO:0000259" key="2">
    <source>
        <dbReference type="SMART" id="SM00645"/>
    </source>
</evidence>
<dbReference type="GO" id="GO:0008234">
    <property type="term" value="F:cysteine-type peptidase activity"/>
    <property type="evidence" value="ECO:0007669"/>
    <property type="project" value="InterPro"/>
</dbReference>
<comment type="similarity">
    <text evidence="1">Belongs to the peptidase C1 family.</text>
</comment>
<dbReference type="Pfam" id="PF00112">
    <property type="entry name" value="Peptidase_C1"/>
    <property type="match status" value="2"/>
</dbReference>
<evidence type="ECO:0000313" key="3">
    <source>
        <dbReference type="EMBL" id="KXZ50027.1"/>
    </source>
</evidence>
<accession>A0A150GJP6</accession>
<dbReference type="EMBL" id="LSYV01000019">
    <property type="protein sequence ID" value="KXZ50027.1"/>
    <property type="molecule type" value="Genomic_DNA"/>
</dbReference>
<dbReference type="AlphaFoldDB" id="A0A150GJP6"/>
<reference evidence="4" key="1">
    <citation type="journal article" date="2016" name="Nat. Commun.">
        <title>The Gonium pectorale genome demonstrates co-option of cell cycle regulation during the evolution of multicellularity.</title>
        <authorList>
            <person name="Hanschen E.R."/>
            <person name="Marriage T.N."/>
            <person name="Ferris P.J."/>
            <person name="Hamaji T."/>
            <person name="Toyoda A."/>
            <person name="Fujiyama A."/>
            <person name="Neme R."/>
            <person name="Noguchi H."/>
            <person name="Minakuchi Y."/>
            <person name="Suzuki M."/>
            <person name="Kawai-Toyooka H."/>
            <person name="Smith D.R."/>
            <person name="Sparks H."/>
            <person name="Anderson J."/>
            <person name="Bakaric R."/>
            <person name="Luria V."/>
            <person name="Karger A."/>
            <person name="Kirschner M.W."/>
            <person name="Durand P.M."/>
            <person name="Michod R.E."/>
            <person name="Nozaki H."/>
            <person name="Olson B.J."/>
        </authorList>
    </citation>
    <scope>NUCLEOTIDE SEQUENCE [LARGE SCALE GENOMIC DNA]</scope>
    <source>
        <strain evidence="4">NIES-2863</strain>
    </source>
</reference>
<dbReference type="InterPro" id="IPR000668">
    <property type="entry name" value="Peptidase_C1A_C"/>
</dbReference>
<evidence type="ECO:0000256" key="1">
    <source>
        <dbReference type="ARBA" id="ARBA00008455"/>
    </source>
</evidence>
<proteinExistence type="inferred from homology"/>
<dbReference type="SUPFAM" id="SSF54001">
    <property type="entry name" value="Cysteine proteinases"/>
    <property type="match status" value="1"/>
</dbReference>
<dbReference type="PANTHER" id="PTHR12411">
    <property type="entry name" value="CYSTEINE PROTEASE FAMILY C1-RELATED"/>
    <property type="match status" value="1"/>
</dbReference>
<sequence>MGDLKTVPMVPLFAIMDGTVASFSACDGIYMADDGRTLAGLDPPRSVSPRARVNMEQQYKDMRAAAVAADRTPLAQKDTVVGSYNFEEVLLAMAYPTWDSRVARPGGGSLSYNYISPVKDQGYCGSCVAFATASLAETAVAIANGSIINGNDYSEQWLFFCNGMKVGSCLYGWYMTAAADALVQKGIPTEANYPYVDDFDCAIKATPERRPGGNFSAFKINNLTQVAVVGYNDTGSFWIIKNSWGTGWGDGATFACPSTGPAFAS</sequence>
<comment type="caution">
    <text evidence="3">The sequence shown here is derived from an EMBL/GenBank/DDBJ whole genome shotgun (WGS) entry which is preliminary data.</text>
</comment>
<evidence type="ECO:0000313" key="4">
    <source>
        <dbReference type="Proteomes" id="UP000075714"/>
    </source>
</evidence>
<dbReference type="GO" id="GO:0006508">
    <property type="term" value="P:proteolysis"/>
    <property type="evidence" value="ECO:0007669"/>
    <property type="project" value="InterPro"/>
</dbReference>
<dbReference type="InterPro" id="IPR038765">
    <property type="entry name" value="Papain-like_cys_pep_sf"/>
</dbReference>
<dbReference type="STRING" id="33097.A0A150GJP6"/>
<name>A0A150GJP6_GONPE</name>